<dbReference type="SUPFAM" id="SSF53041">
    <property type="entry name" value="Resolvase-like"/>
    <property type="match status" value="1"/>
</dbReference>
<dbReference type="SMART" id="SM00857">
    <property type="entry name" value="Resolvase"/>
    <property type="match status" value="1"/>
</dbReference>
<dbReference type="RefSeq" id="WP_324267969.1">
    <property type="nucleotide sequence ID" value="NZ_JAWLNX010000019.1"/>
</dbReference>
<evidence type="ECO:0000313" key="3">
    <source>
        <dbReference type="Proteomes" id="UP001327093"/>
    </source>
</evidence>
<dbReference type="InterPro" id="IPR025827">
    <property type="entry name" value="Zn_ribbon_recom_dom"/>
</dbReference>
<dbReference type="InterPro" id="IPR036162">
    <property type="entry name" value="Resolvase-like_N_sf"/>
</dbReference>
<protein>
    <submittedName>
        <fullName evidence="2">Recombinase family protein</fullName>
    </submittedName>
</protein>
<dbReference type="Proteomes" id="UP001327093">
    <property type="component" value="Unassembled WGS sequence"/>
</dbReference>
<dbReference type="Pfam" id="PF13408">
    <property type="entry name" value="Zn_ribbon_recom"/>
    <property type="match status" value="1"/>
</dbReference>
<reference evidence="2 3" key="1">
    <citation type="submission" date="2023-10" db="EMBL/GenBank/DDBJ databases">
        <title>Saccharopolyspora sp. nov., isolated from mangrove soil.</title>
        <authorList>
            <person name="Lu Y."/>
            <person name="Liu W."/>
        </authorList>
    </citation>
    <scope>NUCLEOTIDE SEQUENCE [LARGE SCALE GENOMIC DNA]</scope>
    <source>
        <strain evidence="2 3">S2-29</strain>
    </source>
</reference>
<dbReference type="InterPro" id="IPR011109">
    <property type="entry name" value="DNA_bind_recombinase_dom"/>
</dbReference>
<sequence length="606" mass="66589">MTVEISGDPWSTLDELLGVDAVEPVEEGIGSVAFYGRCSTEDNQDPETSLGWQLGNASKFVEPLGGTIAAEYFDVGQSRSVPWERRREAQRLLAALKDPNRGWNAVVVGEGTRCWFGNQFSLIAPKFAAYGVELWVPELGGKFDERNPSHKMLMNVLGGMSESERQHVQARVRAAMDAQVLNEGRHQGGRAPYGYKVVDAGPHPNPSRAADGYRLKVLAIDEEVVDVVRRIFAEYLGGRGDRAIANGLNRDGIPCPSARRPEQNRHRLADGWQGSTVRAILENPRYTGYAFFGRWTRQEQLIDSDDVAAGYVIRFRRAGSESVVRSRKPAHPQIVSVEDFTQAQLLRRSKGAGKLRAARKLERSGRPTKRTYLFRGRVRCAVCGRKMEGSPRAHGMYYRCPARTLAPGSPVLAEHPPAVYLREDLLRESVNGWLGGLFAPDQIDQTVAALVESQESRGDSSVSHEAAKTRLADAEARLRRFQDAIGAGVDPAALTDVINTAQAERAAARAELENKPATGGAISEAEVYARIDSLGDVGAALSSPKPERLASLYESVDLQVRYEPGERAAEIKIHPANRVNSVRVRGGTRSRKCVRFPVFGEITPEL</sequence>
<name>A0ABU6AG61_9PSEU</name>
<comment type="caution">
    <text evidence="2">The sequence shown here is derived from an EMBL/GenBank/DDBJ whole genome shotgun (WGS) entry which is preliminary data.</text>
</comment>
<dbReference type="PROSITE" id="PS51737">
    <property type="entry name" value="RECOMBINASE_DNA_BIND"/>
    <property type="match status" value="1"/>
</dbReference>
<dbReference type="InterPro" id="IPR038109">
    <property type="entry name" value="DNA_bind_recomb_sf"/>
</dbReference>
<dbReference type="EMBL" id="JAWLNX010000019">
    <property type="protein sequence ID" value="MEB3370490.1"/>
    <property type="molecule type" value="Genomic_DNA"/>
</dbReference>
<dbReference type="Pfam" id="PF00239">
    <property type="entry name" value="Resolvase"/>
    <property type="match status" value="1"/>
</dbReference>
<dbReference type="PANTHER" id="PTHR30461">
    <property type="entry name" value="DNA-INVERTASE FROM LAMBDOID PROPHAGE"/>
    <property type="match status" value="1"/>
</dbReference>
<organism evidence="2 3">
    <name type="scientific">Saccharopolyspora mangrovi</name>
    <dbReference type="NCBI Taxonomy" id="3082379"/>
    <lineage>
        <taxon>Bacteria</taxon>
        <taxon>Bacillati</taxon>
        <taxon>Actinomycetota</taxon>
        <taxon>Actinomycetes</taxon>
        <taxon>Pseudonocardiales</taxon>
        <taxon>Pseudonocardiaceae</taxon>
        <taxon>Saccharopolyspora</taxon>
    </lineage>
</organism>
<dbReference type="InterPro" id="IPR050639">
    <property type="entry name" value="SSR_resolvase"/>
</dbReference>
<evidence type="ECO:0000259" key="1">
    <source>
        <dbReference type="PROSITE" id="PS51737"/>
    </source>
</evidence>
<evidence type="ECO:0000313" key="2">
    <source>
        <dbReference type="EMBL" id="MEB3370490.1"/>
    </source>
</evidence>
<accession>A0ABU6AG61</accession>
<dbReference type="Gene3D" id="3.40.50.1390">
    <property type="entry name" value="Resolvase, N-terminal catalytic domain"/>
    <property type="match status" value="1"/>
</dbReference>
<dbReference type="InterPro" id="IPR006119">
    <property type="entry name" value="Resolv_N"/>
</dbReference>
<proteinExistence type="predicted"/>
<dbReference type="PANTHER" id="PTHR30461:SF23">
    <property type="entry name" value="DNA RECOMBINASE-RELATED"/>
    <property type="match status" value="1"/>
</dbReference>
<dbReference type="Gene3D" id="3.90.1750.20">
    <property type="entry name" value="Putative Large Serine Recombinase, Chain B, Domain 2"/>
    <property type="match status" value="1"/>
</dbReference>
<dbReference type="Pfam" id="PF07508">
    <property type="entry name" value="Recombinase"/>
    <property type="match status" value="1"/>
</dbReference>
<keyword evidence="3" id="KW-1185">Reference proteome</keyword>
<feature type="domain" description="Recombinase" evidence="1">
    <location>
        <begin position="192"/>
        <end position="353"/>
    </location>
</feature>
<gene>
    <name evidence="2" type="ORF">R4I43_24095</name>
</gene>